<gene>
    <name evidence="1" type="ORF">NIES2135_21190</name>
</gene>
<proteinExistence type="predicted"/>
<reference evidence="1 2" key="1">
    <citation type="submission" date="2017-06" db="EMBL/GenBank/DDBJ databases">
        <title>Genome sequencing of cyanobaciteial culture collection at National Institute for Environmental Studies (NIES).</title>
        <authorList>
            <person name="Hirose Y."/>
            <person name="Shimura Y."/>
            <person name="Fujisawa T."/>
            <person name="Nakamura Y."/>
            <person name="Kawachi M."/>
        </authorList>
    </citation>
    <scope>NUCLEOTIDE SEQUENCE [LARGE SCALE GENOMIC DNA]</scope>
    <source>
        <strain evidence="1 2">NIES-2135</strain>
    </source>
</reference>
<keyword evidence="2" id="KW-1185">Reference proteome</keyword>
<dbReference type="AlphaFoldDB" id="A0A1Z4JEY0"/>
<name>A0A1Z4JEY0_LEPBY</name>
<organism evidence="1 2">
    <name type="scientific">Leptolyngbya boryana NIES-2135</name>
    <dbReference type="NCBI Taxonomy" id="1973484"/>
    <lineage>
        <taxon>Bacteria</taxon>
        <taxon>Bacillati</taxon>
        <taxon>Cyanobacteriota</taxon>
        <taxon>Cyanophyceae</taxon>
        <taxon>Leptolyngbyales</taxon>
        <taxon>Leptolyngbyaceae</taxon>
        <taxon>Leptolyngbya group</taxon>
        <taxon>Leptolyngbya</taxon>
    </lineage>
</organism>
<dbReference type="EMBL" id="AP018203">
    <property type="protein sequence ID" value="BAY55296.1"/>
    <property type="molecule type" value="Genomic_DNA"/>
</dbReference>
<evidence type="ECO:0000313" key="1">
    <source>
        <dbReference type="EMBL" id="BAY55296.1"/>
    </source>
</evidence>
<sequence>MRDNDEIIRIAAEMQSQIRDGLVKLIQNGAPIGVMHPLIETLDRLERVPSDLAEPRHGEIREISPPHLAEFYVDPWRERALQAEAELQHRVVLAAVGQPPESLAIAEEVGH</sequence>
<accession>A0A1Z4JEY0</accession>
<dbReference type="Proteomes" id="UP000217895">
    <property type="component" value="Chromosome"/>
</dbReference>
<evidence type="ECO:0000313" key="2">
    <source>
        <dbReference type="Proteomes" id="UP000217895"/>
    </source>
</evidence>
<protein>
    <submittedName>
        <fullName evidence="1">Uncharacterized protein</fullName>
    </submittedName>
</protein>